<evidence type="ECO:0000313" key="2">
    <source>
        <dbReference type="Proteomes" id="UP000221538"/>
    </source>
</evidence>
<comment type="caution">
    <text evidence="1">The sequence shown here is derived from an EMBL/GenBank/DDBJ whole genome shotgun (WGS) entry which is preliminary data.</text>
</comment>
<protein>
    <submittedName>
        <fullName evidence="1">Uncharacterized protein</fullName>
    </submittedName>
</protein>
<dbReference type="EMBL" id="BEWI01000032">
    <property type="protein sequence ID" value="GAY24490.1"/>
    <property type="molecule type" value="Genomic_DNA"/>
</dbReference>
<reference evidence="1 2" key="2">
    <citation type="journal article" date="2013" name="Environ. Sci. Technol.">
        <title>The 4-tert-butylphenol-utilizing bacterium Sphingobium fuliginis OMI can degrade bisphenols via phenolic ring hydroxylation and meta-cleavage pathway.</title>
        <authorList>
            <person name="Ogata Y."/>
            <person name="Goda S."/>
            <person name="Toyama T."/>
            <person name="Sei K."/>
            <person name="Ike M."/>
        </authorList>
    </citation>
    <scope>NUCLEOTIDE SEQUENCE [LARGE SCALE GENOMIC DNA]</scope>
    <source>
        <strain evidence="1 2">OMI</strain>
    </source>
</reference>
<evidence type="ECO:0000313" key="1">
    <source>
        <dbReference type="EMBL" id="GAY24490.1"/>
    </source>
</evidence>
<organism evidence="1 2">
    <name type="scientific">Sphingobium fuliginis (strain ATCC 27551)</name>
    <dbReference type="NCBI Taxonomy" id="336203"/>
    <lineage>
        <taxon>Bacteria</taxon>
        <taxon>Pseudomonadati</taxon>
        <taxon>Pseudomonadota</taxon>
        <taxon>Alphaproteobacteria</taxon>
        <taxon>Sphingomonadales</taxon>
        <taxon>Sphingomonadaceae</taxon>
        <taxon>Sphingobium</taxon>
    </lineage>
</organism>
<dbReference type="Proteomes" id="UP000221538">
    <property type="component" value="Unassembled WGS sequence"/>
</dbReference>
<proteinExistence type="predicted"/>
<reference evidence="1 2" key="1">
    <citation type="journal article" date="2013" name="Biodegradation">
        <title>Occurrence of 4-tert-butylphenol (4-t-BP) biodegradation in an aquatic sample caused by the presence of Spirodela polyrrhiza and isolation of a 4-t-BP-utilizing bacterium.</title>
        <authorList>
            <person name="Ogata Y."/>
            <person name="Toyama T."/>
            <person name="Yu N."/>
            <person name="Wang X."/>
            <person name="Sei K."/>
            <person name="Ike M."/>
        </authorList>
    </citation>
    <scope>NUCLEOTIDE SEQUENCE [LARGE SCALE GENOMIC DNA]</scope>
    <source>
        <strain evidence="1 2">OMI</strain>
    </source>
</reference>
<accession>A0A292ZNM6</accession>
<gene>
    <name evidence="1" type="ORF">SFOMI_5070</name>
</gene>
<dbReference type="AlphaFoldDB" id="A0A292ZNM6"/>
<name>A0A292ZNM6_SPHSA</name>
<sequence>MWTGMVRVKNGARLHQRRDEASAFMESRAISPYLRPSF</sequence>